<dbReference type="PANTHER" id="PTHR30383:SF5">
    <property type="entry name" value="SGNH HYDROLASE-TYPE ESTERASE DOMAIN-CONTAINING PROTEIN"/>
    <property type="match status" value="1"/>
</dbReference>
<proteinExistence type="predicted"/>
<dbReference type="EMBL" id="JAVDWU010000001">
    <property type="protein sequence ID" value="MDR7148951.1"/>
    <property type="molecule type" value="Genomic_DNA"/>
</dbReference>
<dbReference type="CDD" id="cd04502">
    <property type="entry name" value="SGNH_hydrolase_like_7"/>
    <property type="match status" value="1"/>
</dbReference>
<dbReference type="RefSeq" id="WP_310311991.1">
    <property type="nucleotide sequence ID" value="NZ_JAVDWU010000001.1"/>
</dbReference>
<evidence type="ECO:0000259" key="1">
    <source>
        <dbReference type="Pfam" id="PF13472"/>
    </source>
</evidence>
<organism evidence="2 3">
    <name type="scientific">Hydrogenophaga palleronii</name>
    <dbReference type="NCBI Taxonomy" id="65655"/>
    <lineage>
        <taxon>Bacteria</taxon>
        <taxon>Pseudomonadati</taxon>
        <taxon>Pseudomonadota</taxon>
        <taxon>Betaproteobacteria</taxon>
        <taxon>Burkholderiales</taxon>
        <taxon>Comamonadaceae</taxon>
        <taxon>Hydrogenophaga</taxon>
    </lineage>
</organism>
<feature type="domain" description="SGNH hydrolase-type esterase" evidence="1">
    <location>
        <begin position="139"/>
        <end position="290"/>
    </location>
</feature>
<evidence type="ECO:0000313" key="2">
    <source>
        <dbReference type="EMBL" id="MDR7148951.1"/>
    </source>
</evidence>
<dbReference type="InterPro" id="IPR013830">
    <property type="entry name" value="SGNH_hydro"/>
</dbReference>
<dbReference type="SUPFAM" id="SSF52266">
    <property type="entry name" value="SGNH hydrolase"/>
    <property type="match status" value="1"/>
</dbReference>
<sequence>MASSAANKVPRVRCGFFANWRCCCARSAVLGSHRSRVFVNFPFRTKLSALRLLTGTASKVQPPMHSPYLKFLARARAPLLAGLLIGFTLPSLWAQGQIAKPIVTASARWQSSLDAFAAADRVNAPTQGGVVFVGSSSIRLWTGLEDSFEQHPTVVKRGFGGSQLRDCVDLADQLVLSYRPKLVVVYAGENDLAEGATPQQVLERFESFVQKIKASLPESRIAFVSIKPSPLRASLIPAVREANTLIQTYSQSDPQLAFIDVFAAMLDENGQPREELFTGDRLHLNADGYSLWQKVISARL</sequence>
<dbReference type="Gene3D" id="3.40.50.1110">
    <property type="entry name" value="SGNH hydrolase"/>
    <property type="match status" value="1"/>
</dbReference>
<reference evidence="2 3" key="1">
    <citation type="submission" date="2023-07" db="EMBL/GenBank/DDBJ databases">
        <title>Sorghum-associated microbial communities from plants grown in Nebraska, USA.</title>
        <authorList>
            <person name="Schachtman D."/>
        </authorList>
    </citation>
    <scope>NUCLEOTIDE SEQUENCE [LARGE SCALE GENOMIC DNA]</scope>
    <source>
        <strain evidence="2 3">4249</strain>
    </source>
</reference>
<protein>
    <submittedName>
        <fullName evidence="2">Lysophospholipase L1-like esterase</fullName>
    </submittedName>
</protein>
<accession>A0ABU1WIS8</accession>
<dbReference type="InterPro" id="IPR036514">
    <property type="entry name" value="SGNH_hydro_sf"/>
</dbReference>
<gene>
    <name evidence="2" type="ORF">J2W49_000879</name>
</gene>
<dbReference type="Pfam" id="PF13472">
    <property type="entry name" value="Lipase_GDSL_2"/>
    <property type="match status" value="1"/>
</dbReference>
<dbReference type="PANTHER" id="PTHR30383">
    <property type="entry name" value="THIOESTERASE 1/PROTEASE 1/LYSOPHOSPHOLIPASE L1"/>
    <property type="match status" value="1"/>
</dbReference>
<dbReference type="InterPro" id="IPR051532">
    <property type="entry name" value="Ester_Hydrolysis_Enzymes"/>
</dbReference>
<evidence type="ECO:0000313" key="3">
    <source>
        <dbReference type="Proteomes" id="UP001265700"/>
    </source>
</evidence>
<dbReference type="Proteomes" id="UP001265700">
    <property type="component" value="Unassembled WGS sequence"/>
</dbReference>
<comment type="caution">
    <text evidence="2">The sequence shown here is derived from an EMBL/GenBank/DDBJ whole genome shotgun (WGS) entry which is preliminary data.</text>
</comment>
<keyword evidence="3" id="KW-1185">Reference proteome</keyword>
<name>A0ABU1WIS8_9BURK</name>